<feature type="domain" description="PNPLA" evidence="5">
    <location>
        <begin position="31"/>
        <end position="222"/>
    </location>
</feature>
<keyword evidence="7" id="KW-1185">Reference proteome</keyword>
<evidence type="ECO:0000259" key="5">
    <source>
        <dbReference type="PROSITE" id="PS51635"/>
    </source>
</evidence>
<name>A0A8J3NUT2_9ACTN</name>
<feature type="short sequence motif" description="DGA/G" evidence="4">
    <location>
        <begin position="209"/>
        <end position="211"/>
    </location>
</feature>
<organism evidence="6 7">
    <name type="scientific">Catellatospora chokoriensis</name>
    <dbReference type="NCBI Taxonomy" id="310353"/>
    <lineage>
        <taxon>Bacteria</taxon>
        <taxon>Bacillati</taxon>
        <taxon>Actinomycetota</taxon>
        <taxon>Actinomycetes</taxon>
        <taxon>Micromonosporales</taxon>
        <taxon>Micromonosporaceae</taxon>
        <taxon>Catellatospora</taxon>
    </lineage>
</organism>
<dbReference type="InterPro" id="IPR050301">
    <property type="entry name" value="NTE"/>
</dbReference>
<keyword evidence="2 4" id="KW-0442">Lipid degradation</keyword>
<evidence type="ECO:0000256" key="4">
    <source>
        <dbReference type="PROSITE-ProRule" id="PRU01161"/>
    </source>
</evidence>
<dbReference type="GO" id="GO:0016042">
    <property type="term" value="P:lipid catabolic process"/>
    <property type="evidence" value="ECO:0007669"/>
    <property type="project" value="UniProtKB-UniRule"/>
</dbReference>
<sequence>MRHRPDGAGVVRPLGSASAVTEEAAVKGRALVLGGGGVTGIAWELGILAGLAEAGVDLSTADLLIGTSAGSVVASVMASEPSLEERYQTQLEDPKDEVAARLGMRTLLAYGWAMVRSRAPEQYRARLGALALAAASMTPEERKAVIASRLPVVEWPEQPLKITASDAHTGEFTVFDRDSGVELIDAVAASCAVPGVWPPAAVNGHRYIDGGMRSATNADLARGHGRVVIIAPVTVGGGLVTSTARHVAELKAAGTQVTVISPDRDSRTAIGRNMLDPAHRAGSARAGRAQAAQVVTQVAAVWC</sequence>
<evidence type="ECO:0000313" key="7">
    <source>
        <dbReference type="Proteomes" id="UP000619293"/>
    </source>
</evidence>
<feature type="short sequence motif" description="GXGXXG" evidence="4">
    <location>
        <begin position="35"/>
        <end position="40"/>
    </location>
</feature>
<keyword evidence="3 4" id="KW-0443">Lipid metabolism</keyword>
<dbReference type="SUPFAM" id="SSF52151">
    <property type="entry name" value="FabD/lysophospholipase-like"/>
    <property type="match status" value="1"/>
</dbReference>
<comment type="caution">
    <text evidence="6">The sequence shown here is derived from an EMBL/GenBank/DDBJ whole genome shotgun (WGS) entry which is preliminary data.</text>
</comment>
<evidence type="ECO:0000256" key="1">
    <source>
        <dbReference type="ARBA" id="ARBA00022801"/>
    </source>
</evidence>
<feature type="active site" description="Proton acceptor" evidence="4">
    <location>
        <position position="209"/>
    </location>
</feature>
<dbReference type="InterPro" id="IPR002641">
    <property type="entry name" value="PNPLA_dom"/>
</dbReference>
<gene>
    <name evidence="6" type="ORF">Cch02nite_67540</name>
</gene>
<accession>A0A8J3NUT2</accession>
<dbReference type="PANTHER" id="PTHR14226">
    <property type="entry name" value="NEUROPATHY TARGET ESTERASE/SWISS CHEESE D.MELANOGASTER"/>
    <property type="match status" value="1"/>
</dbReference>
<dbReference type="Gene3D" id="3.40.1090.10">
    <property type="entry name" value="Cytosolic phospholipase A2 catalytic domain"/>
    <property type="match status" value="2"/>
</dbReference>
<evidence type="ECO:0000313" key="6">
    <source>
        <dbReference type="EMBL" id="GIF93310.1"/>
    </source>
</evidence>
<dbReference type="Proteomes" id="UP000619293">
    <property type="component" value="Unassembled WGS sequence"/>
</dbReference>
<feature type="short sequence motif" description="GXSXG" evidence="4">
    <location>
        <begin position="66"/>
        <end position="70"/>
    </location>
</feature>
<evidence type="ECO:0000256" key="3">
    <source>
        <dbReference type="ARBA" id="ARBA00023098"/>
    </source>
</evidence>
<dbReference type="InterPro" id="IPR016035">
    <property type="entry name" value="Acyl_Trfase/lysoPLipase"/>
</dbReference>
<dbReference type="AlphaFoldDB" id="A0A8J3NUT2"/>
<dbReference type="Pfam" id="PF01734">
    <property type="entry name" value="Patatin"/>
    <property type="match status" value="1"/>
</dbReference>
<dbReference type="PROSITE" id="PS51635">
    <property type="entry name" value="PNPLA"/>
    <property type="match status" value="1"/>
</dbReference>
<reference evidence="6 7" key="1">
    <citation type="submission" date="2021-01" db="EMBL/GenBank/DDBJ databases">
        <title>Whole genome shotgun sequence of Catellatospora chokoriensis NBRC 107358.</title>
        <authorList>
            <person name="Komaki H."/>
            <person name="Tamura T."/>
        </authorList>
    </citation>
    <scope>NUCLEOTIDE SEQUENCE [LARGE SCALE GENOMIC DNA]</scope>
    <source>
        <strain evidence="6 7">NBRC 107358</strain>
    </source>
</reference>
<proteinExistence type="predicted"/>
<dbReference type="GO" id="GO:0016787">
    <property type="term" value="F:hydrolase activity"/>
    <property type="evidence" value="ECO:0007669"/>
    <property type="project" value="UniProtKB-UniRule"/>
</dbReference>
<dbReference type="PANTHER" id="PTHR14226:SF57">
    <property type="entry name" value="BLR7027 PROTEIN"/>
    <property type="match status" value="1"/>
</dbReference>
<keyword evidence="1 4" id="KW-0378">Hydrolase</keyword>
<evidence type="ECO:0000256" key="2">
    <source>
        <dbReference type="ARBA" id="ARBA00022963"/>
    </source>
</evidence>
<protein>
    <submittedName>
        <fullName evidence="6">Patatin</fullName>
    </submittedName>
</protein>
<feature type="active site" description="Nucleophile" evidence="4">
    <location>
        <position position="68"/>
    </location>
</feature>
<dbReference type="EMBL" id="BONG01000060">
    <property type="protein sequence ID" value="GIF93310.1"/>
    <property type="molecule type" value="Genomic_DNA"/>
</dbReference>